<keyword evidence="4" id="KW-1185">Reference proteome</keyword>
<organism evidence="3 4">
    <name type="scientific">Ancrocorticia populi</name>
    <dbReference type="NCBI Taxonomy" id="2175228"/>
    <lineage>
        <taxon>Bacteria</taxon>
        <taxon>Bacillati</taxon>
        <taxon>Actinomycetota</taxon>
        <taxon>Actinomycetes</taxon>
        <taxon>Actinomycetales</taxon>
        <taxon>Actinomycetaceae</taxon>
        <taxon>Ancrocorticia</taxon>
    </lineage>
</organism>
<comment type="caution">
    <text evidence="3">The sequence shown here is derived from an EMBL/GenBank/DDBJ whole genome shotgun (WGS) entry which is preliminary data.</text>
</comment>
<evidence type="ECO:0000256" key="1">
    <source>
        <dbReference type="SAM" id="MobiDB-lite"/>
    </source>
</evidence>
<dbReference type="InterPro" id="IPR021403">
    <property type="entry name" value="DUF3043"/>
</dbReference>
<feature type="compositionally biased region" description="Basic and acidic residues" evidence="1">
    <location>
        <begin position="10"/>
        <end position="23"/>
    </location>
</feature>
<evidence type="ECO:0000313" key="3">
    <source>
        <dbReference type="EMBL" id="PWF24526.1"/>
    </source>
</evidence>
<feature type="transmembrane region" description="Helical" evidence="2">
    <location>
        <begin position="149"/>
        <end position="172"/>
    </location>
</feature>
<gene>
    <name evidence="3" type="ORF">DD236_10850</name>
</gene>
<proteinExistence type="predicted"/>
<dbReference type="EMBL" id="QETB01000006">
    <property type="protein sequence ID" value="PWF24526.1"/>
    <property type="molecule type" value="Genomic_DNA"/>
</dbReference>
<feature type="compositionally biased region" description="Basic residues" evidence="1">
    <location>
        <begin position="230"/>
        <end position="241"/>
    </location>
</feature>
<dbReference type="Proteomes" id="UP000245283">
    <property type="component" value="Unassembled WGS sequence"/>
</dbReference>
<dbReference type="Pfam" id="PF11241">
    <property type="entry name" value="DUF3043"/>
    <property type="match status" value="1"/>
</dbReference>
<evidence type="ECO:0000256" key="2">
    <source>
        <dbReference type="SAM" id="Phobius"/>
    </source>
</evidence>
<feature type="compositionally biased region" description="Basic and acidic residues" evidence="1">
    <location>
        <begin position="64"/>
        <end position="88"/>
    </location>
</feature>
<feature type="region of interest" description="Disordered" evidence="1">
    <location>
        <begin position="1"/>
        <end position="88"/>
    </location>
</feature>
<feature type="transmembrane region" description="Helical" evidence="2">
    <location>
        <begin position="123"/>
        <end position="143"/>
    </location>
</feature>
<reference evidence="4" key="1">
    <citation type="submission" date="2018-05" db="EMBL/GenBank/DDBJ databases">
        <authorList>
            <person name="Li Y."/>
        </authorList>
    </citation>
    <scope>NUCLEOTIDE SEQUENCE [LARGE SCALE GENOMIC DNA]</scope>
    <source>
        <strain evidence="4">sk1b4</strain>
    </source>
</reference>
<name>A0A2V1K001_9ACTO</name>
<keyword evidence="2" id="KW-0472">Membrane</keyword>
<keyword evidence="2" id="KW-0812">Transmembrane</keyword>
<evidence type="ECO:0000313" key="4">
    <source>
        <dbReference type="Proteomes" id="UP000245283"/>
    </source>
</evidence>
<feature type="region of interest" description="Disordered" evidence="1">
    <location>
        <begin position="220"/>
        <end position="241"/>
    </location>
</feature>
<dbReference type="OrthoDB" id="5194448at2"/>
<protein>
    <submittedName>
        <fullName evidence="3">DUF3043 domain-containing protein</fullName>
    </submittedName>
</protein>
<dbReference type="RefSeq" id="WP_109094422.1">
    <property type="nucleotide sequence ID" value="NZ_CAMELQ010000004.1"/>
</dbReference>
<sequence>MPAHAAGLTRDGEYVFKDKKEIPAEETPEESVPHLPKGYSPKKGTPTPRRRDVEAAQRTPLISDRSKMSKAEKKAQKAADRAKADASWQKEQRAMKTGDERNMPIQHAGPVRRFARDYLDARGGIGVGFMPLAVVLLVTIIIQGINPDLFIIITLCVYALFILMIVDSAWATHNARRLCQYRFGSDKVPPRFTWQMFTRTFYLRRWKLPIPMVKRGEYPEGGTPADLKAARKAHRANKKSK</sequence>
<accession>A0A2V1K001</accession>
<dbReference type="AlphaFoldDB" id="A0A2V1K001"/>
<keyword evidence="2" id="KW-1133">Transmembrane helix</keyword>